<dbReference type="Pfam" id="PF00085">
    <property type="entry name" value="Thioredoxin"/>
    <property type="match status" value="1"/>
</dbReference>
<comment type="caution">
    <text evidence="2">The sequence shown here is derived from an EMBL/GenBank/DDBJ whole genome shotgun (WGS) entry which is preliminary data.</text>
</comment>
<dbReference type="SUPFAM" id="SSF52833">
    <property type="entry name" value="Thioredoxin-like"/>
    <property type="match status" value="1"/>
</dbReference>
<evidence type="ECO:0000313" key="4">
    <source>
        <dbReference type="Proteomes" id="UP000188600"/>
    </source>
</evidence>
<sequence length="106" mass="12191">MIIPKNIGELAHLAEQEGKRVFFFSAAWCGDCRYIKPFLPEIEADNPDFQFVLVDRDDYLAVAQEWNVFGIPSLVVLEQGKEIGRFVNRDRKTKQEINDFLASVRG</sequence>
<keyword evidence="5" id="KW-1185">Reference proteome</keyword>
<proteinExistence type="predicted"/>
<dbReference type="InterPro" id="IPR036249">
    <property type="entry name" value="Thioredoxin-like_sf"/>
</dbReference>
<evidence type="ECO:0000313" key="5">
    <source>
        <dbReference type="Proteomes" id="UP000188946"/>
    </source>
</evidence>
<dbReference type="AlphaFoldDB" id="A0AB36JRY1"/>
<evidence type="ECO:0000259" key="1">
    <source>
        <dbReference type="PROSITE" id="PS51352"/>
    </source>
</evidence>
<reference evidence="4 5" key="1">
    <citation type="submission" date="2016-12" db="EMBL/GenBank/DDBJ databases">
        <authorList>
            <person name="Gulvik C.A."/>
        </authorList>
    </citation>
    <scope>NUCLEOTIDE SEQUENCE [LARGE SCALE GENOMIC DNA]</scope>
    <source>
        <strain evidence="3 5">12-5202</strain>
        <strain evidence="2 4">12-5291</strain>
    </source>
</reference>
<name>A0AB36JRY1_9STRE</name>
<dbReference type="InterPro" id="IPR050620">
    <property type="entry name" value="Thioredoxin_H-type-like"/>
</dbReference>
<evidence type="ECO:0000313" key="3">
    <source>
        <dbReference type="EMBL" id="ONK27589.1"/>
    </source>
</evidence>
<dbReference type="EMBL" id="MSPT01000017">
    <property type="protein sequence ID" value="ONK26178.1"/>
    <property type="molecule type" value="Genomic_DNA"/>
</dbReference>
<feature type="domain" description="Thioredoxin" evidence="1">
    <location>
        <begin position="1"/>
        <end position="106"/>
    </location>
</feature>
<organism evidence="2 4">
    <name type="scientific">Streptococcus azizii</name>
    <dbReference type="NCBI Taxonomy" id="1579424"/>
    <lineage>
        <taxon>Bacteria</taxon>
        <taxon>Bacillati</taxon>
        <taxon>Bacillota</taxon>
        <taxon>Bacilli</taxon>
        <taxon>Lactobacillales</taxon>
        <taxon>Streptococcaceae</taxon>
        <taxon>Streptococcus</taxon>
    </lineage>
</organism>
<dbReference type="Gene3D" id="3.40.30.10">
    <property type="entry name" value="Glutaredoxin"/>
    <property type="match status" value="1"/>
</dbReference>
<dbReference type="InterPro" id="IPR013766">
    <property type="entry name" value="Thioredoxin_domain"/>
</dbReference>
<dbReference type="CDD" id="cd02947">
    <property type="entry name" value="TRX_family"/>
    <property type="match status" value="1"/>
</dbReference>
<accession>A0AB36JRY1</accession>
<dbReference type="RefSeq" id="WP_076996491.1">
    <property type="nucleotide sequence ID" value="NZ_MSPR01000015.1"/>
</dbReference>
<protein>
    <submittedName>
        <fullName evidence="2">Thiol reductase thioredoxin</fullName>
    </submittedName>
</protein>
<dbReference type="PANTHER" id="PTHR10438:SF468">
    <property type="entry name" value="THIOREDOXIN-1-RELATED"/>
    <property type="match status" value="1"/>
</dbReference>
<dbReference type="PROSITE" id="PS51352">
    <property type="entry name" value="THIOREDOXIN_2"/>
    <property type="match status" value="1"/>
</dbReference>
<dbReference type="Proteomes" id="UP000188946">
    <property type="component" value="Unassembled WGS sequence"/>
</dbReference>
<dbReference type="Proteomes" id="UP000188600">
    <property type="component" value="Unassembled WGS sequence"/>
</dbReference>
<gene>
    <name evidence="3" type="ORF">BVE84_07855</name>
    <name evidence="2" type="ORF">BVE86_08015</name>
</gene>
<evidence type="ECO:0000313" key="2">
    <source>
        <dbReference type="EMBL" id="ONK26178.1"/>
    </source>
</evidence>
<dbReference type="PANTHER" id="PTHR10438">
    <property type="entry name" value="THIOREDOXIN"/>
    <property type="match status" value="1"/>
</dbReference>
<dbReference type="EMBL" id="MSPR01000015">
    <property type="protein sequence ID" value="ONK27589.1"/>
    <property type="molecule type" value="Genomic_DNA"/>
</dbReference>